<sequence length="567" mass="64577">MPLDDGASDLGIADSLINGCSGDNFGMEDDETYFRPCWGSDDSVKGSDDEVVENRPHRSPYASEIVDLRFSPSQTLRIPRQFLDKTPLATRLERCGSINQIDLGSIQFDAGHVIVNFLVTGKYQCLEPWGTTAAGKYSSEFRTALRVYMAAESLGLTELFYLAQEEARKAGDKLSFPHIVDNVHFLDPFHAHFPWIGEYVESRMISFWETTTDEEATKMTSDVLGPSNLHKILIGGLLKLKEYYGSPKEDDTVIKQLKGEIQERRAMLRAVRMRTEIAHEEFSRPKEEIRQKVDLIRYLGEDGDVKEHLDLTQKKLDLRKVKAEKLYSTGSRKEQDQRHLEKPEVTTLQKTPALTSKKILKEVEQEAVLEQSELTILEFKRYETRVVPLAFSSAERNRLSLLEQKKDTRAEVLNAKRDWDRIDLQQEKLDTAWKDALHKEGILNEPWRARSSNLTKVILYRALRKKYDDEKLAALARRKAAVERYPYSTPDPENSSQEEIEGSSCSTSAGQWTPESGSGWSTPGLCFDPESHLKAGGKWAICDPCRRLVIETMHDLVVMPDLKVSED</sequence>
<dbReference type="PANTHER" id="PTHR37538">
    <property type="entry name" value="BTB DOMAIN-CONTAINING PROTEIN"/>
    <property type="match status" value="1"/>
</dbReference>
<dbReference type="STRING" id="2010991.A0A3M2S8Q7"/>
<name>A0A3M2S8Q7_9HYPO</name>
<accession>A0A3M2S8Q7</accession>
<dbReference type="Proteomes" id="UP000277212">
    <property type="component" value="Unassembled WGS sequence"/>
</dbReference>
<evidence type="ECO:0000313" key="2">
    <source>
        <dbReference type="EMBL" id="RMJ13961.1"/>
    </source>
</evidence>
<gene>
    <name evidence="2" type="ORF">CDV36_006380</name>
</gene>
<organism evidence="2 3">
    <name type="scientific">Fusarium kuroshium</name>
    <dbReference type="NCBI Taxonomy" id="2010991"/>
    <lineage>
        <taxon>Eukaryota</taxon>
        <taxon>Fungi</taxon>
        <taxon>Dikarya</taxon>
        <taxon>Ascomycota</taxon>
        <taxon>Pezizomycotina</taxon>
        <taxon>Sordariomycetes</taxon>
        <taxon>Hypocreomycetidae</taxon>
        <taxon>Hypocreales</taxon>
        <taxon>Nectriaceae</taxon>
        <taxon>Fusarium</taxon>
        <taxon>Fusarium solani species complex</taxon>
    </lineage>
</organism>
<dbReference type="PANTHER" id="PTHR37538:SF1">
    <property type="entry name" value="BTB DOMAIN-CONTAINING PROTEIN"/>
    <property type="match status" value="1"/>
</dbReference>
<feature type="compositionally biased region" description="Polar residues" evidence="1">
    <location>
        <begin position="502"/>
        <end position="517"/>
    </location>
</feature>
<dbReference type="EMBL" id="NKUJ01000096">
    <property type="protein sequence ID" value="RMJ13961.1"/>
    <property type="molecule type" value="Genomic_DNA"/>
</dbReference>
<dbReference type="AlphaFoldDB" id="A0A3M2S8Q7"/>
<proteinExistence type="predicted"/>
<evidence type="ECO:0000256" key="1">
    <source>
        <dbReference type="SAM" id="MobiDB-lite"/>
    </source>
</evidence>
<feature type="region of interest" description="Disordered" evidence="1">
    <location>
        <begin position="485"/>
        <end position="517"/>
    </location>
</feature>
<keyword evidence="3" id="KW-1185">Reference proteome</keyword>
<evidence type="ECO:0000313" key="3">
    <source>
        <dbReference type="Proteomes" id="UP000277212"/>
    </source>
</evidence>
<reference evidence="2 3" key="1">
    <citation type="submission" date="2017-06" db="EMBL/GenBank/DDBJ databases">
        <title>Comparative genomic analysis of Ambrosia Fusariam Clade fungi.</title>
        <authorList>
            <person name="Stajich J.E."/>
            <person name="Carrillo J."/>
            <person name="Kijimoto T."/>
            <person name="Eskalen A."/>
            <person name="O'Donnell K."/>
            <person name="Kasson M."/>
        </authorList>
    </citation>
    <scope>NUCLEOTIDE SEQUENCE [LARGE SCALE GENOMIC DNA]</scope>
    <source>
        <strain evidence="2">UCR3666</strain>
    </source>
</reference>
<comment type="caution">
    <text evidence="2">The sequence shown here is derived from an EMBL/GenBank/DDBJ whole genome shotgun (WGS) entry which is preliminary data.</text>
</comment>
<dbReference type="OrthoDB" id="3594103at2759"/>
<protein>
    <submittedName>
        <fullName evidence="2">Uncharacterized protein</fullName>
    </submittedName>
</protein>